<proteinExistence type="predicted"/>
<feature type="region of interest" description="Disordered" evidence="1">
    <location>
        <begin position="1"/>
        <end position="22"/>
    </location>
</feature>
<feature type="region of interest" description="Disordered" evidence="1">
    <location>
        <begin position="142"/>
        <end position="162"/>
    </location>
</feature>
<accession>A0A139AUN4</accession>
<dbReference type="AlphaFoldDB" id="A0A139AUN4"/>
<gene>
    <name evidence="2" type="ORF">M427DRAFT_375155</name>
</gene>
<feature type="compositionally biased region" description="Basic and acidic residues" evidence="1">
    <location>
        <begin position="417"/>
        <end position="431"/>
    </location>
</feature>
<evidence type="ECO:0000256" key="1">
    <source>
        <dbReference type="SAM" id="MobiDB-lite"/>
    </source>
</evidence>
<feature type="region of interest" description="Disordered" evidence="1">
    <location>
        <begin position="410"/>
        <end position="441"/>
    </location>
</feature>
<dbReference type="Proteomes" id="UP000070544">
    <property type="component" value="Unassembled WGS sequence"/>
</dbReference>
<feature type="compositionally biased region" description="Low complexity" evidence="1">
    <location>
        <begin position="274"/>
        <end position="293"/>
    </location>
</feature>
<feature type="compositionally biased region" description="Low complexity" evidence="1">
    <location>
        <begin position="1"/>
        <end position="13"/>
    </location>
</feature>
<protein>
    <submittedName>
        <fullName evidence="2">Uncharacterized protein</fullName>
    </submittedName>
</protein>
<reference evidence="2 3" key="1">
    <citation type="journal article" date="2015" name="Genome Biol. Evol.">
        <title>Phylogenomic analyses indicate that early fungi evolved digesting cell walls of algal ancestors of land plants.</title>
        <authorList>
            <person name="Chang Y."/>
            <person name="Wang S."/>
            <person name="Sekimoto S."/>
            <person name="Aerts A.L."/>
            <person name="Choi C."/>
            <person name="Clum A."/>
            <person name="LaButti K.M."/>
            <person name="Lindquist E.A."/>
            <person name="Yee Ngan C."/>
            <person name="Ohm R.A."/>
            <person name="Salamov A.A."/>
            <person name="Grigoriev I.V."/>
            <person name="Spatafora J.W."/>
            <person name="Berbee M.L."/>
        </authorList>
    </citation>
    <scope>NUCLEOTIDE SEQUENCE [LARGE SCALE GENOMIC DNA]</scope>
    <source>
        <strain evidence="2 3">JEL478</strain>
    </source>
</reference>
<feature type="region of interest" description="Disordered" evidence="1">
    <location>
        <begin position="193"/>
        <end position="293"/>
    </location>
</feature>
<feature type="region of interest" description="Disordered" evidence="1">
    <location>
        <begin position="307"/>
        <end position="353"/>
    </location>
</feature>
<evidence type="ECO:0000313" key="2">
    <source>
        <dbReference type="EMBL" id="KXS20414.1"/>
    </source>
</evidence>
<organism evidence="2 3">
    <name type="scientific">Gonapodya prolifera (strain JEL478)</name>
    <name type="common">Monoblepharis prolifera</name>
    <dbReference type="NCBI Taxonomy" id="1344416"/>
    <lineage>
        <taxon>Eukaryota</taxon>
        <taxon>Fungi</taxon>
        <taxon>Fungi incertae sedis</taxon>
        <taxon>Chytridiomycota</taxon>
        <taxon>Chytridiomycota incertae sedis</taxon>
        <taxon>Monoblepharidomycetes</taxon>
        <taxon>Monoblepharidales</taxon>
        <taxon>Gonapodyaceae</taxon>
        <taxon>Gonapodya</taxon>
    </lineage>
</organism>
<feature type="compositionally biased region" description="Low complexity" evidence="1">
    <location>
        <begin position="241"/>
        <end position="250"/>
    </location>
</feature>
<feature type="compositionally biased region" description="Basic residues" evidence="1">
    <location>
        <begin position="432"/>
        <end position="441"/>
    </location>
</feature>
<dbReference type="EMBL" id="KQ965735">
    <property type="protein sequence ID" value="KXS20414.1"/>
    <property type="molecule type" value="Genomic_DNA"/>
</dbReference>
<sequence>MTDTPNPSSLPSTPTVPIPHPSPAAATRLLRPFIAAYLTTPSTPFFTRIHDNVITPALDASSAPVSFDIAALRDALNEGAEGVMGKHKQTFLGVLERCDEILGVASAKQVREGLTGDDVEDAAEKRRKALAFLGIGVPASAAATKTSEKKKKRKREVADDGEADRVDAAVVHGENVVGDGPDDRAGAQSDVNMEEAATDMQEDAHAPEPVTTAQVPVEGEAGLSDAAKKKRKRRKKKHAQALGAAAAAAGEGEGLNSDAMEDVRAESGKSETNPTPVALATPTSATTTAGAEEGVVTKAIKRAAASLRSETAPEMPESPADAVVPSDPDDAMWEDLPPPPKKGADEREATKSVQAAVAATQAAGGATAPATRLVKKGVKWVLEKNRVKTFHKALPVANFPSPIKKDAVPVKPVLKRRPGDVKVHPHVEKKGAKMKLKKGRR</sequence>
<feature type="compositionally biased region" description="Basic residues" evidence="1">
    <location>
        <begin position="228"/>
        <end position="239"/>
    </location>
</feature>
<keyword evidence="3" id="KW-1185">Reference proteome</keyword>
<evidence type="ECO:0000313" key="3">
    <source>
        <dbReference type="Proteomes" id="UP000070544"/>
    </source>
</evidence>
<name>A0A139AUN4_GONPJ</name>